<evidence type="ECO:0000313" key="3">
    <source>
        <dbReference type="Proteomes" id="UP000650467"/>
    </source>
</evidence>
<sequence>MEWWVDYCYTEVTEPVTKALTDTGAAPTAASNLDRGEPAAGTGGNNANPAPSSTTQHTGTSARRANKATALLSSTMEAVQSLKLEPDGIPPAIKLLSDHCWGGWNSLVRAYSFMWPVNDTGAPLQLSELNAARNHVYTDLLTGVVYYGVLTTPYGETLPYTDNKQELNLAVYECMRSALKRDPSLTFNPGCFSGNTKSVFCIPGTSPHPTPDLDTAAAAPASSSRGDGGSTSSATGSLWKDMRAMCANMKHDYFNCIKNCGDDVSKQAALFAKRRRLPIDFSSRLTGIGEAVYDAAMLNQQYQAYFKFHKDRVGGGENSGGSGRGPGSSSRGAGGASQMGTTQPIKGFPTSQLEYIIEARLVMAPDKAKEPTAFVCDQLASSSYGARSQSAGSIRAKIYAQHNNSRLSIPNLYGKGTAVPPLSLLLQLGTMASFSEAGAMLSSYIDHGGTPVASRPTALSANVFGFTLPRERQESPQEEAQQPAQVQEEPVNQLPEEQAVQQQGQTGQHLEQQQAGQQQEQAGQQAVHLQQEQAGQQAGRQLGKPSAARPAASVSDESPANGGPPREASTVATTAVAAKADLLALEDIYLGDATARWLQDGDTKANPRAGRRRKIDEVVDDDLQVRKKAKKQVEKSREGGGSGKEAGGLAAGGRGKGPAGGSRTGHPAKYRAATTAVRRPGVKVNAAAVQKPGARGKAAVVEEDDEEEVAEDEEETEEEEASDSLSGSSSDEAAKSPSDSDDGGAAAPKALPVVPLGGRGRGRGRGRT</sequence>
<protein>
    <submittedName>
        <fullName evidence="2">Uncharacterized protein</fullName>
    </submittedName>
</protein>
<keyword evidence="3" id="KW-1185">Reference proteome</keyword>
<dbReference type="AlphaFoldDB" id="A0A835SW87"/>
<feature type="compositionally biased region" description="Polar residues" evidence="1">
    <location>
        <begin position="52"/>
        <end position="62"/>
    </location>
</feature>
<feature type="compositionally biased region" description="Low complexity" evidence="1">
    <location>
        <begin position="723"/>
        <end position="756"/>
    </location>
</feature>
<comment type="caution">
    <text evidence="2">The sequence shown here is derived from an EMBL/GenBank/DDBJ whole genome shotgun (WGS) entry which is preliminary data.</text>
</comment>
<dbReference type="OrthoDB" id="560577at2759"/>
<feature type="region of interest" description="Disordered" evidence="1">
    <location>
        <begin position="594"/>
        <end position="768"/>
    </location>
</feature>
<name>A0A835SW87_CHLIN</name>
<evidence type="ECO:0000313" key="2">
    <source>
        <dbReference type="EMBL" id="KAG2427685.1"/>
    </source>
</evidence>
<feature type="compositionally biased region" description="Gly residues" evidence="1">
    <location>
        <begin position="315"/>
        <end position="337"/>
    </location>
</feature>
<gene>
    <name evidence="2" type="ORF">HXX76_012334</name>
</gene>
<proteinExistence type="predicted"/>
<feature type="region of interest" description="Disordered" evidence="1">
    <location>
        <begin position="211"/>
        <end position="235"/>
    </location>
</feature>
<evidence type="ECO:0000256" key="1">
    <source>
        <dbReference type="SAM" id="MobiDB-lite"/>
    </source>
</evidence>
<feature type="region of interest" description="Disordered" evidence="1">
    <location>
        <begin position="23"/>
        <end position="62"/>
    </location>
</feature>
<accession>A0A835SW87</accession>
<feature type="compositionally biased region" description="Low complexity" evidence="1">
    <location>
        <begin position="478"/>
        <end position="539"/>
    </location>
</feature>
<feature type="region of interest" description="Disordered" evidence="1">
    <location>
        <begin position="471"/>
        <end position="571"/>
    </location>
</feature>
<reference evidence="2" key="1">
    <citation type="journal article" date="2020" name="bioRxiv">
        <title>Comparative genomics of Chlamydomonas.</title>
        <authorList>
            <person name="Craig R.J."/>
            <person name="Hasan A.R."/>
            <person name="Ness R.W."/>
            <person name="Keightley P.D."/>
        </authorList>
    </citation>
    <scope>NUCLEOTIDE SEQUENCE</scope>
    <source>
        <strain evidence="2">SAG 7.73</strain>
    </source>
</reference>
<feature type="compositionally biased region" description="Gly residues" evidence="1">
    <location>
        <begin position="639"/>
        <end position="663"/>
    </location>
</feature>
<dbReference type="Proteomes" id="UP000650467">
    <property type="component" value="Unassembled WGS sequence"/>
</dbReference>
<dbReference type="EMBL" id="JAEHOC010000039">
    <property type="protein sequence ID" value="KAG2427685.1"/>
    <property type="molecule type" value="Genomic_DNA"/>
</dbReference>
<feature type="region of interest" description="Disordered" evidence="1">
    <location>
        <begin position="315"/>
        <end position="346"/>
    </location>
</feature>
<feature type="compositionally biased region" description="Low complexity" evidence="1">
    <location>
        <begin position="216"/>
        <end position="235"/>
    </location>
</feature>
<feature type="compositionally biased region" description="Acidic residues" evidence="1">
    <location>
        <begin position="701"/>
        <end position="722"/>
    </location>
</feature>
<organism evidence="2 3">
    <name type="scientific">Chlamydomonas incerta</name>
    <dbReference type="NCBI Taxonomy" id="51695"/>
    <lineage>
        <taxon>Eukaryota</taxon>
        <taxon>Viridiplantae</taxon>
        <taxon>Chlorophyta</taxon>
        <taxon>core chlorophytes</taxon>
        <taxon>Chlorophyceae</taxon>
        <taxon>CS clade</taxon>
        <taxon>Chlamydomonadales</taxon>
        <taxon>Chlamydomonadaceae</taxon>
        <taxon>Chlamydomonas</taxon>
    </lineage>
</organism>